<keyword evidence="3" id="KW-0175">Coiled coil</keyword>
<comment type="subcellular location">
    <subcellularLocation>
        <location evidence="1">Nucleus</location>
    </subcellularLocation>
</comment>
<dbReference type="Pfam" id="PF05615">
    <property type="entry name" value="THOC7"/>
    <property type="match status" value="1"/>
</dbReference>
<evidence type="ECO:0000256" key="3">
    <source>
        <dbReference type="SAM" id="Coils"/>
    </source>
</evidence>
<feature type="region of interest" description="Disordered" evidence="4">
    <location>
        <begin position="184"/>
        <end position="286"/>
    </location>
</feature>
<evidence type="ECO:0000256" key="1">
    <source>
        <dbReference type="ARBA" id="ARBA00004123"/>
    </source>
</evidence>
<evidence type="ECO:0008006" key="7">
    <source>
        <dbReference type="Google" id="ProtNLM"/>
    </source>
</evidence>
<keyword evidence="6" id="KW-1185">Reference proteome</keyword>
<evidence type="ECO:0000256" key="4">
    <source>
        <dbReference type="SAM" id="MobiDB-lite"/>
    </source>
</evidence>
<proteinExistence type="predicted"/>
<comment type="caution">
    <text evidence="5">The sequence shown here is derived from an EMBL/GenBank/DDBJ whole genome shotgun (WGS) entry which is preliminary data.</text>
</comment>
<dbReference type="EMBL" id="CALTRL010002358">
    <property type="protein sequence ID" value="CAH7675531.1"/>
    <property type="molecule type" value="Genomic_DNA"/>
</dbReference>
<name>A0AAV0B236_PHAPC</name>
<sequence length="328" mass="37320">MAVAQDEATMELIRTRLSNSERPLIRVLRAFYRLSTLSAGDPEELQMCHATFLLELQSLTRSLSESRGIRMLEMTRSEIKTLESQKARLEDEAMRERLRISQLENALEEARRERRNKIQYEEIGKEVRRFGDRLQSAERINGLAKEIDTLLLEQGSYAERWASRRAQFDTVIQNLEVLQESIREEKEDADRKKALNDDESDVDNQEDPSDPTNQVEAETEAEDSNGGLGKKSGLPLNPNANSFLPAVTISRSGTLTPDGRSRSEAREQREEGQSGNTPKVEDQMEIDNMENNGEILFMEEEGLVIDDAAMEDGEEIEEAEEGEETEHN</sequence>
<feature type="compositionally biased region" description="Basic and acidic residues" evidence="4">
    <location>
        <begin position="184"/>
        <end position="196"/>
    </location>
</feature>
<feature type="region of interest" description="Disordered" evidence="4">
    <location>
        <begin position="306"/>
        <end position="328"/>
    </location>
</feature>
<dbReference type="GO" id="GO:0006397">
    <property type="term" value="P:mRNA processing"/>
    <property type="evidence" value="ECO:0007669"/>
    <property type="project" value="InterPro"/>
</dbReference>
<evidence type="ECO:0000313" key="6">
    <source>
        <dbReference type="Proteomes" id="UP001153365"/>
    </source>
</evidence>
<gene>
    <name evidence="5" type="ORF">PPACK8108_LOCUS10545</name>
</gene>
<dbReference type="AlphaFoldDB" id="A0AAV0B236"/>
<keyword evidence="2" id="KW-0539">Nucleus</keyword>
<evidence type="ECO:0000313" key="5">
    <source>
        <dbReference type="EMBL" id="CAH7675531.1"/>
    </source>
</evidence>
<feature type="compositionally biased region" description="Basic and acidic residues" evidence="4">
    <location>
        <begin position="259"/>
        <end position="272"/>
    </location>
</feature>
<dbReference type="InterPro" id="IPR008501">
    <property type="entry name" value="THOC7/Mft1"/>
</dbReference>
<dbReference type="GO" id="GO:0000445">
    <property type="term" value="C:THO complex part of transcription export complex"/>
    <property type="evidence" value="ECO:0007669"/>
    <property type="project" value="InterPro"/>
</dbReference>
<evidence type="ECO:0000256" key="2">
    <source>
        <dbReference type="ARBA" id="ARBA00023242"/>
    </source>
</evidence>
<reference evidence="5" key="1">
    <citation type="submission" date="2022-06" db="EMBL/GenBank/DDBJ databases">
        <authorList>
            <consortium name="SYNGENTA / RWTH Aachen University"/>
        </authorList>
    </citation>
    <scope>NUCLEOTIDE SEQUENCE</scope>
</reference>
<dbReference type="Proteomes" id="UP001153365">
    <property type="component" value="Unassembled WGS sequence"/>
</dbReference>
<feature type="coiled-coil region" evidence="3">
    <location>
        <begin position="72"/>
        <end position="123"/>
    </location>
</feature>
<accession>A0AAV0B236</accession>
<protein>
    <recommendedName>
        <fullName evidence="7">Tho complex subunit 7/Mft1p</fullName>
    </recommendedName>
</protein>
<feature type="compositionally biased region" description="Acidic residues" evidence="4">
    <location>
        <begin position="197"/>
        <end position="209"/>
    </location>
</feature>
<organism evidence="5 6">
    <name type="scientific">Phakopsora pachyrhizi</name>
    <name type="common">Asian soybean rust disease fungus</name>
    <dbReference type="NCBI Taxonomy" id="170000"/>
    <lineage>
        <taxon>Eukaryota</taxon>
        <taxon>Fungi</taxon>
        <taxon>Dikarya</taxon>
        <taxon>Basidiomycota</taxon>
        <taxon>Pucciniomycotina</taxon>
        <taxon>Pucciniomycetes</taxon>
        <taxon>Pucciniales</taxon>
        <taxon>Phakopsoraceae</taxon>
        <taxon>Phakopsora</taxon>
    </lineage>
</organism>